<protein>
    <submittedName>
        <fullName evidence="1">Uncharacterized protein</fullName>
    </submittedName>
</protein>
<dbReference type="Proteomes" id="UP000326781">
    <property type="component" value="Segment"/>
</dbReference>
<organism evidence="1 2">
    <name type="scientific">Pectobacterium phage Wc4</name>
    <dbReference type="NCBI Taxonomy" id="2652428"/>
    <lineage>
        <taxon>Viruses</taxon>
        <taxon>Duplodnaviria</taxon>
        <taxon>Heunggongvirae</taxon>
        <taxon>Uroviricota</taxon>
        <taxon>Caudoviricetes</taxon>
        <taxon>Andersonviridae</taxon>
        <taxon>Andersonviridae incertae sedis</taxon>
        <taxon>Arnovirus</taxon>
        <taxon>Arnovirus Wc4</taxon>
    </lineage>
</organism>
<accession>A0A5P8D4C3</accession>
<evidence type="ECO:0000313" key="2">
    <source>
        <dbReference type="Proteomes" id="UP000326781"/>
    </source>
</evidence>
<dbReference type="EMBL" id="MN270891">
    <property type="protein sequence ID" value="QFP93875.1"/>
    <property type="molecule type" value="Genomic_DNA"/>
</dbReference>
<keyword evidence="2" id="KW-1185">Reference proteome</keyword>
<name>A0A5P8D4C3_9CAUD</name>
<proteinExistence type="predicted"/>
<sequence>MTDKVYKELYDTREAFQTSQNSLQAIYSELFPFVAAEGEQLSLQDVIVRTVQILQARTEAKCAEKLVDAAE</sequence>
<evidence type="ECO:0000313" key="1">
    <source>
        <dbReference type="EMBL" id="QFP93875.1"/>
    </source>
</evidence>
<reference evidence="1 2" key="1">
    <citation type="submission" date="2019-08" db="EMBL/GenBank/DDBJ databases">
        <title>Six bacteriophages against potato bacterial diseases.</title>
        <authorList>
            <person name="Zhang X."/>
            <person name="Kering K."/>
        </authorList>
    </citation>
    <scope>NUCLEOTIDE SEQUENCE [LARGE SCALE GENOMIC DNA]</scope>
</reference>